<feature type="signal peptide" evidence="7">
    <location>
        <begin position="1"/>
        <end position="25"/>
    </location>
</feature>
<dbReference type="AlphaFoldDB" id="A0A922L8X2"/>
<gene>
    <name evidence="9" type="primary">EMC10_1</name>
    <name evidence="9" type="ORF">DERF_001720</name>
</gene>
<evidence type="ECO:0000256" key="6">
    <source>
        <dbReference type="ARBA" id="ARBA00023180"/>
    </source>
</evidence>
<protein>
    <submittedName>
        <fullName evidence="9">ER membrane protein complex subunit 10</fullName>
    </submittedName>
</protein>
<dbReference type="Pfam" id="PF04083">
    <property type="entry name" value="Abhydro_lipase"/>
    <property type="match status" value="1"/>
</dbReference>
<evidence type="ECO:0000256" key="7">
    <source>
        <dbReference type="SAM" id="SignalP"/>
    </source>
</evidence>
<dbReference type="Pfam" id="PF21203">
    <property type="entry name" value="ECM10"/>
    <property type="match status" value="1"/>
</dbReference>
<keyword evidence="4" id="KW-0442">Lipid degradation</keyword>
<feature type="domain" description="Partial AB-hydrolase lipase" evidence="8">
    <location>
        <begin position="197"/>
        <end position="257"/>
    </location>
</feature>
<feature type="chain" id="PRO_5037554519" evidence="7">
    <location>
        <begin position="26"/>
        <end position="609"/>
    </location>
</feature>
<evidence type="ECO:0000256" key="5">
    <source>
        <dbReference type="ARBA" id="ARBA00023098"/>
    </source>
</evidence>
<proteinExistence type="inferred from homology"/>
<evidence type="ECO:0000313" key="9">
    <source>
        <dbReference type="EMBL" id="KAH9527711.1"/>
    </source>
</evidence>
<keyword evidence="3" id="KW-0378">Hydrolase</keyword>
<dbReference type="InterPro" id="IPR029058">
    <property type="entry name" value="AB_hydrolase_fold"/>
</dbReference>
<dbReference type="GO" id="GO:0016787">
    <property type="term" value="F:hydrolase activity"/>
    <property type="evidence" value="ECO:0007669"/>
    <property type="project" value="UniProtKB-KW"/>
</dbReference>
<dbReference type="Proteomes" id="UP000790347">
    <property type="component" value="Unassembled WGS sequence"/>
</dbReference>
<organism evidence="9 10">
    <name type="scientific">Dermatophagoides farinae</name>
    <name type="common">American house dust mite</name>
    <dbReference type="NCBI Taxonomy" id="6954"/>
    <lineage>
        <taxon>Eukaryota</taxon>
        <taxon>Metazoa</taxon>
        <taxon>Ecdysozoa</taxon>
        <taxon>Arthropoda</taxon>
        <taxon>Chelicerata</taxon>
        <taxon>Arachnida</taxon>
        <taxon>Acari</taxon>
        <taxon>Acariformes</taxon>
        <taxon>Sarcoptiformes</taxon>
        <taxon>Astigmata</taxon>
        <taxon>Psoroptidia</taxon>
        <taxon>Analgoidea</taxon>
        <taxon>Pyroglyphidae</taxon>
        <taxon>Dermatophagoidinae</taxon>
        <taxon>Dermatophagoides</taxon>
    </lineage>
</organism>
<reference evidence="9" key="1">
    <citation type="submission" date="2013-05" db="EMBL/GenBank/DDBJ databases">
        <authorList>
            <person name="Yim A.K.Y."/>
            <person name="Chan T.F."/>
            <person name="Ji K.M."/>
            <person name="Liu X.Y."/>
            <person name="Zhou J.W."/>
            <person name="Li R.Q."/>
            <person name="Yang K.Y."/>
            <person name="Li J."/>
            <person name="Li M."/>
            <person name="Law P.T.W."/>
            <person name="Wu Y.L."/>
            <person name="Cai Z.L."/>
            <person name="Qin H."/>
            <person name="Bao Y."/>
            <person name="Leung R.K.K."/>
            <person name="Ng P.K.S."/>
            <person name="Zou J."/>
            <person name="Zhong X.J."/>
            <person name="Ran P.X."/>
            <person name="Zhong N.S."/>
            <person name="Liu Z.G."/>
            <person name="Tsui S.K.W."/>
        </authorList>
    </citation>
    <scope>NUCLEOTIDE SEQUENCE</scope>
    <source>
        <strain evidence="9">Derf</strain>
        <tissue evidence="9">Whole organism</tissue>
    </source>
</reference>
<comment type="caution">
    <text evidence="9">The sequence shown here is derived from an EMBL/GenBank/DDBJ whole genome shotgun (WGS) entry which is preliminary data.</text>
</comment>
<evidence type="ECO:0000313" key="10">
    <source>
        <dbReference type="Proteomes" id="UP000790347"/>
    </source>
</evidence>
<keyword evidence="2 7" id="KW-0732">Signal</keyword>
<evidence type="ECO:0000256" key="2">
    <source>
        <dbReference type="ARBA" id="ARBA00022729"/>
    </source>
</evidence>
<dbReference type="InterPro" id="IPR006693">
    <property type="entry name" value="AB_hydrolase_lipase"/>
</dbReference>
<dbReference type="SUPFAM" id="SSF53474">
    <property type="entry name" value="alpha/beta-Hydrolases"/>
    <property type="match status" value="1"/>
</dbReference>
<evidence type="ECO:0000256" key="4">
    <source>
        <dbReference type="ARBA" id="ARBA00022963"/>
    </source>
</evidence>
<name>A0A922L8X2_DERFA</name>
<evidence type="ECO:0000256" key="1">
    <source>
        <dbReference type="ARBA" id="ARBA00010701"/>
    </source>
</evidence>
<sequence>MPQLHHNHWIKLMLLALIYLGQTSCDHHHHHQANIIINNNNNIDDIQSQNIMNNNQINNLVIIRLYHAFNSEQNYQYRGLLTIQNNVPIIKQDLINDEQLQLLRESAKNGDNYYLKAEAHQTLVFEHEKPYQITKTFIPACALLESSLNDQLWISLDVKFSILKLSSLQAILLTILLAITNGQSMHEDDPDQHRTLVELIESRGFQVEEHSIETNDGYILLAHRIVWPKNSTINSQDLKPVLLQHGLFGASSDFCINSPFLRTKRSLYGDTMAFALMMTKRYDVWLGNSRGNRYSRRHRTRSPANRDFWNFSWDQMATEDLPATIEYIRNATGRKTLAYVGYSQGTAIMFALLSLRPEYADIVQPFIALAPITFVKNIQSPMRYFSPMEPLLRLIGGEFLPSNTLIDNLVDRFCVYPDIRPLCANLIFLFGGFDKKNLNETRIGVYLHFTPSTTSTWDIAHWAQSVNRGRFQRFDYGSSARNQRHYNQSTAPDIPLENIPTSAKIALYQGRNDILSTEPNVEHLKQIFKKSGVTLIRDFIVSDPKWTHLDFGFETKTYLLRVEQQRQEKLRGNKQDNRSFLAKYWIYIVPVMFFMILSSSMNPEAGGQR</sequence>
<keyword evidence="5" id="KW-0443">Lipid metabolism</keyword>
<dbReference type="EMBL" id="ASGP02000001">
    <property type="protein sequence ID" value="KAH9527711.1"/>
    <property type="molecule type" value="Genomic_DNA"/>
</dbReference>
<evidence type="ECO:0000259" key="8">
    <source>
        <dbReference type="Pfam" id="PF04083"/>
    </source>
</evidence>
<dbReference type="GO" id="GO:0016042">
    <property type="term" value="P:lipid catabolic process"/>
    <property type="evidence" value="ECO:0007669"/>
    <property type="project" value="UniProtKB-KW"/>
</dbReference>
<dbReference type="Gene3D" id="3.40.50.1820">
    <property type="entry name" value="alpha/beta hydrolase"/>
    <property type="match status" value="1"/>
</dbReference>
<dbReference type="CDD" id="cd22209">
    <property type="entry name" value="EMC10"/>
    <property type="match status" value="1"/>
</dbReference>
<dbReference type="FunFam" id="3.40.50.1820:FF:000057">
    <property type="entry name" value="Lipase"/>
    <property type="match status" value="1"/>
</dbReference>
<accession>A0A922L8X2</accession>
<keyword evidence="6" id="KW-0325">Glycoprotein</keyword>
<keyword evidence="10" id="KW-1185">Reference proteome</keyword>
<reference evidence="9" key="2">
    <citation type="journal article" date="2022" name="Res Sq">
        <title>Comparative Genomics Reveals Insights into the Divergent Evolution of Astigmatic Mites and Household Pest Adaptations.</title>
        <authorList>
            <person name="Xiong Q."/>
            <person name="Wan A.T.-Y."/>
            <person name="Liu X.-Y."/>
            <person name="Fung C.S.-H."/>
            <person name="Xiao X."/>
            <person name="Malainual N."/>
            <person name="Hou J."/>
            <person name="Wang L."/>
            <person name="Wang M."/>
            <person name="Yang K."/>
            <person name="Cui Y."/>
            <person name="Leung E."/>
            <person name="Nong W."/>
            <person name="Shin S.-K."/>
            <person name="Au S."/>
            <person name="Jeong K.Y."/>
            <person name="Chew F.T."/>
            <person name="Hui J."/>
            <person name="Leung T.F."/>
            <person name="Tungtrongchitr A."/>
            <person name="Zhong N."/>
            <person name="Liu Z."/>
            <person name="Tsui S."/>
        </authorList>
    </citation>
    <scope>NUCLEOTIDE SEQUENCE</scope>
    <source>
        <strain evidence="9">Derf</strain>
        <tissue evidence="9">Whole organism</tissue>
    </source>
</reference>
<evidence type="ECO:0000256" key="3">
    <source>
        <dbReference type="ARBA" id="ARBA00022801"/>
    </source>
</evidence>
<comment type="similarity">
    <text evidence="1">Belongs to the AB hydrolase superfamily. Lipase family.</text>
</comment>
<dbReference type="PANTHER" id="PTHR11005">
    <property type="entry name" value="LYSOSOMAL ACID LIPASE-RELATED"/>
    <property type="match status" value="1"/>
</dbReference>